<organism evidence="1 2">
    <name type="scientific">Vibrio fortis</name>
    <dbReference type="NCBI Taxonomy" id="212667"/>
    <lineage>
        <taxon>Bacteria</taxon>
        <taxon>Pseudomonadati</taxon>
        <taxon>Pseudomonadota</taxon>
        <taxon>Gammaproteobacteria</taxon>
        <taxon>Vibrionales</taxon>
        <taxon>Vibrionaceae</taxon>
        <taxon>Vibrio</taxon>
    </lineage>
</organism>
<dbReference type="STRING" id="212667.VFDL14_24350"/>
<sequence length="131" mass="15257">MRNLRLILLFLLPVIIVGNEYYPRYKEKQQIEELKTQFQELLFEEDKKVRVRSLRIEDNIIALRVNISNVDLNDKSKAMMARNSQKSLPKKICSSVGLRSWLAEGKWISIDVTANGTKPITNVQITHDRCK</sequence>
<accession>A0A066UUZ2</accession>
<dbReference type="AlphaFoldDB" id="A0A066UUZ2"/>
<dbReference type="Proteomes" id="UP000027219">
    <property type="component" value="Unassembled WGS sequence"/>
</dbReference>
<protein>
    <submittedName>
        <fullName evidence="1">Uncharacterized protein</fullName>
    </submittedName>
</protein>
<dbReference type="EMBL" id="JFFR01000024">
    <property type="protein sequence ID" value="KDN28028.1"/>
    <property type="molecule type" value="Genomic_DNA"/>
</dbReference>
<reference evidence="1 2" key="1">
    <citation type="submission" date="2014-02" db="EMBL/GenBank/DDBJ databases">
        <title>Vibrio fortis Dalian14 Genome Sequencing.</title>
        <authorList>
            <person name="Wang Y."/>
            <person name="Song L."/>
            <person name="Liu G."/>
            <person name="Ding J."/>
        </authorList>
    </citation>
    <scope>NUCLEOTIDE SEQUENCE [LARGE SCALE GENOMIC DNA]</scope>
    <source>
        <strain evidence="1 2">Dalian14</strain>
    </source>
</reference>
<proteinExistence type="predicted"/>
<dbReference type="RefSeq" id="WP_032551798.1">
    <property type="nucleotide sequence ID" value="NZ_JFFR01000024.1"/>
</dbReference>
<keyword evidence="2" id="KW-1185">Reference proteome</keyword>
<gene>
    <name evidence="1" type="ORF">VFDL14_24350</name>
</gene>
<comment type="caution">
    <text evidence="1">The sequence shown here is derived from an EMBL/GenBank/DDBJ whole genome shotgun (WGS) entry which is preliminary data.</text>
</comment>
<name>A0A066UUZ2_9VIBR</name>
<evidence type="ECO:0000313" key="1">
    <source>
        <dbReference type="EMBL" id="KDN28028.1"/>
    </source>
</evidence>
<evidence type="ECO:0000313" key="2">
    <source>
        <dbReference type="Proteomes" id="UP000027219"/>
    </source>
</evidence>